<dbReference type="InParanoid" id="A0A5K4F300"/>
<evidence type="ECO:0000256" key="5">
    <source>
        <dbReference type="ARBA" id="ARBA00023242"/>
    </source>
</evidence>
<feature type="compositionally biased region" description="Polar residues" evidence="6">
    <location>
        <begin position="237"/>
        <end position="263"/>
    </location>
</feature>
<feature type="domain" description="Origin recognition complex subunit 3 winged helix C-terminal" evidence="8">
    <location>
        <begin position="803"/>
        <end position="907"/>
    </location>
</feature>
<evidence type="ECO:0000313" key="9">
    <source>
        <dbReference type="Proteomes" id="UP000008854"/>
    </source>
</evidence>
<comment type="subcellular location">
    <subcellularLocation>
        <location evidence="1">Nucleus</location>
    </subcellularLocation>
</comment>
<dbReference type="WBParaSite" id="Smp_307070.1">
    <property type="protein sequence ID" value="Smp_307070.1"/>
    <property type="gene ID" value="Smp_307070"/>
</dbReference>
<evidence type="ECO:0000259" key="8">
    <source>
        <dbReference type="Pfam" id="PF18137"/>
    </source>
</evidence>
<dbReference type="InterPro" id="IPR045667">
    <property type="entry name" value="ORC3_N"/>
</dbReference>
<evidence type="ECO:0000256" key="3">
    <source>
        <dbReference type="ARBA" id="ARBA00022705"/>
    </source>
</evidence>
<keyword evidence="4" id="KW-0238">DNA-binding</keyword>
<dbReference type="AlphaFoldDB" id="A0A5K4F300"/>
<dbReference type="GO" id="GO:0006270">
    <property type="term" value="P:DNA replication initiation"/>
    <property type="evidence" value="ECO:0007669"/>
    <property type="project" value="TreeGrafter"/>
</dbReference>
<evidence type="ECO:0000313" key="10">
    <source>
        <dbReference type="WBParaSite" id="Smp_307070.1"/>
    </source>
</evidence>
<dbReference type="InterPro" id="IPR020795">
    <property type="entry name" value="ORC3"/>
</dbReference>
<reference evidence="9" key="1">
    <citation type="journal article" date="2012" name="PLoS Negl. Trop. Dis.">
        <title>A systematically improved high quality genome and transcriptome of the human blood fluke Schistosoma mansoni.</title>
        <authorList>
            <person name="Protasio A.V."/>
            <person name="Tsai I.J."/>
            <person name="Babbage A."/>
            <person name="Nichol S."/>
            <person name="Hunt M."/>
            <person name="Aslett M.A."/>
            <person name="De Silva N."/>
            <person name="Velarde G.S."/>
            <person name="Anderson T.J."/>
            <person name="Clark R.C."/>
            <person name="Davidson C."/>
            <person name="Dillon G.P."/>
            <person name="Holroyd N.E."/>
            <person name="LoVerde P.T."/>
            <person name="Lloyd C."/>
            <person name="McQuillan J."/>
            <person name="Oliveira G."/>
            <person name="Otto T.D."/>
            <person name="Parker-Manuel S.J."/>
            <person name="Quail M.A."/>
            <person name="Wilson R.A."/>
            <person name="Zerlotini A."/>
            <person name="Dunne D.W."/>
            <person name="Berriman M."/>
        </authorList>
    </citation>
    <scope>NUCLEOTIDE SEQUENCE [LARGE SCALE GENOMIC DNA]</scope>
    <source>
        <strain evidence="9">Puerto Rican</strain>
    </source>
</reference>
<protein>
    <submittedName>
        <fullName evidence="10">Origin recognition complex subunit 3</fullName>
    </submittedName>
</protein>
<dbReference type="FunCoup" id="A0A5K4F300">
    <property type="interactions" value="2087"/>
</dbReference>
<reference evidence="10" key="2">
    <citation type="submission" date="2019-11" db="UniProtKB">
        <authorList>
            <consortium name="WormBaseParasite"/>
        </authorList>
    </citation>
    <scope>IDENTIFICATION</scope>
    <source>
        <strain evidence="10">Puerto Rican</strain>
    </source>
</reference>
<proteinExistence type="inferred from homology"/>
<evidence type="ECO:0000256" key="4">
    <source>
        <dbReference type="ARBA" id="ARBA00023125"/>
    </source>
</evidence>
<evidence type="ECO:0000256" key="6">
    <source>
        <dbReference type="SAM" id="MobiDB-lite"/>
    </source>
</evidence>
<keyword evidence="9" id="KW-1185">Reference proteome</keyword>
<dbReference type="GO" id="GO:0031261">
    <property type="term" value="C:DNA replication preinitiation complex"/>
    <property type="evidence" value="ECO:0007669"/>
    <property type="project" value="TreeGrafter"/>
</dbReference>
<accession>A0A5K4F300</accession>
<dbReference type="Pfam" id="PF18137">
    <property type="entry name" value="WHD_ORC"/>
    <property type="match status" value="1"/>
</dbReference>
<dbReference type="GO" id="GO:0005664">
    <property type="term" value="C:nuclear origin of replication recognition complex"/>
    <property type="evidence" value="ECO:0007669"/>
    <property type="project" value="InterPro"/>
</dbReference>
<dbReference type="GO" id="GO:0005656">
    <property type="term" value="C:nuclear pre-replicative complex"/>
    <property type="evidence" value="ECO:0007669"/>
    <property type="project" value="TreeGrafter"/>
</dbReference>
<dbReference type="Pfam" id="PF07034">
    <property type="entry name" value="ORC3_N"/>
    <property type="match status" value="1"/>
</dbReference>
<dbReference type="CDD" id="cd20704">
    <property type="entry name" value="Orc3"/>
    <property type="match status" value="2"/>
</dbReference>
<sequence>MTEFSVYHGDQKGLQPPSNHRYDQFLSVWKSIISRVETQLRFLTSSVFTEVFNFIENSHTSWLSLHNLEAKSIVNLEQIPTALLLAGVNTPDHSVIYGHLRNLILESGGHVAVVSPGANTTSVRSLVALVVQQLLDDSCHQSKGFRNDEGSDENLRVPSQDLKESKYTLVQNFTPATRSSYLALIEWYYSGTKKYCGPSAPEWNPEFKTPAPPTTPRPRSQRSTSQPRSQKSHQPCPMSSASPRLSTPTRRNQRFSLRSNEVSNTLKSELADSVSASPGSGVLSDLKQSSASLRPLVIILTEIESIPVQVLCDFIELTSLYVSGQIRGRSCSLPINFVFGLSTIPEIGFEPRFSASILSRLTIRRFSVPSPSAFLNVVLKEIIQFPGLHPTYSVLNYLMDGIFLCLDYSVKNFLQRLKFCMLEHYLKTPHPELLQLPELAHKYLTSINSRDLAQIVTLDYPSLANCVLDNTTSTLTVSHPTLPIIDNSSPQTAQQTTHTSSSSSSVNSRLVNKIVEHLENHLKLQYLIPYVLNWLLIIMTPVSARPLGKNIGDLYRLWLKNGLVNAEEFNLTINLLGGVPKEHLLNSVQDAYDFLLKESASLIQSQHPTSLWWSPSTLSEGRKCLNSLADSTLSWYTKLSMACQEASMNKQLSQCHQEQSTDNDTLTTTAEISVNNQDTVPAKPVEFNTKRKISLRNLRQHLQEYATSSPNRPLSAITSTIHKTQWDITRKEFLSWIQLKLNELIPSFHQLPLHEVFYGPSMIENGIHSSSSSSSFTYDDSSIHSQLALSIRRRLNPPFQRCLHQALVNPGVYLQITDLKLSNSSSISSKLFDLCILYKLLIETNKMVNLYDWLMAFASILGEAVDSENPPSQETQCRFLQGLAELQYLGCIKSTRRKVDHVIRLTWISGLL</sequence>
<evidence type="ECO:0000256" key="1">
    <source>
        <dbReference type="ARBA" id="ARBA00004123"/>
    </source>
</evidence>
<keyword evidence="3" id="KW-0235">DNA replication</keyword>
<dbReference type="PANTHER" id="PTHR12748">
    <property type="entry name" value="ORIGIN RECOGNITION COMPLEX SUBUNIT 3"/>
    <property type="match status" value="1"/>
</dbReference>
<dbReference type="STRING" id="6183.A0A5K4F300"/>
<dbReference type="PANTHER" id="PTHR12748:SF0">
    <property type="entry name" value="ORIGIN RECOGNITION COMPLEX SUBUNIT 3"/>
    <property type="match status" value="1"/>
</dbReference>
<feature type="compositionally biased region" description="Low complexity" evidence="6">
    <location>
        <begin position="217"/>
        <end position="229"/>
    </location>
</feature>
<feature type="region of interest" description="Disordered" evidence="6">
    <location>
        <begin position="204"/>
        <end position="263"/>
    </location>
</feature>
<keyword evidence="5" id="KW-0539">Nucleus</keyword>
<evidence type="ECO:0000259" key="7">
    <source>
        <dbReference type="Pfam" id="PF07034"/>
    </source>
</evidence>
<feature type="domain" description="Origin recognition complex subunit 3 N-terminal" evidence="7">
    <location>
        <begin position="17"/>
        <end position="429"/>
    </location>
</feature>
<dbReference type="GO" id="GO:0003688">
    <property type="term" value="F:DNA replication origin binding"/>
    <property type="evidence" value="ECO:0007669"/>
    <property type="project" value="TreeGrafter"/>
</dbReference>
<name>A0A5K4F300_SCHMA</name>
<comment type="similarity">
    <text evidence="2">Belongs to the ORC3 family.</text>
</comment>
<dbReference type="InterPro" id="IPR040855">
    <property type="entry name" value="ORC_WH_C"/>
</dbReference>
<evidence type="ECO:0000256" key="2">
    <source>
        <dbReference type="ARBA" id="ARBA00010977"/>
    </source>
</evidence>
<dbReference type="Proteomes" id="UP000008854">
    <property type="component" value="Unassembled WGS sequence"/>
</dbReference>
<organism evidence="9 10">
    <name type="scientific">Schistosoma mansoni</name>
    <name type="common">Blood fluke</name>
    <dbReference type="NCBI Taxonomy" id="6183"/>
    <lineage>
        <taxon>Eukaryota</taxon>
        <taxon>Metazoa</taxon>
        <taxon>Spiralia</taxon>
        <taxon>Lophotrochozoa</taxon>
        <taxon>Platyhelminthes</taxon>
        <taxon>Trematoda</taxon>
        <taxon>Digenea</taxon>
        <taxon>Strigeidida</taxon>
        <taxon>Schistosomatoidea</taxon>
        <taxon>Schistosomatidae</taxon>
        <taxon>Schistosoma</taxon>
    </lineage>
</organism>